<dbReference type="EMBL" id="KY349138">
    <property type="protein sequence ID" value="AQS22502.1"/>
    <property type="molecule type" value="Genomic_DNA"/>
</dbReference>
<accession>A0A1S6GKY4</accession>
<keyword evidence="1" id="KW-1133">Transmembrane helix</keyword>
<evidence type="ECO:0000313" key="2">
    <source>
        <dbReference type="EMBL" id="AQS22502.1"/>
    </source>
</evidence>
<reference evidence="2" key="1">
    <citation type="submission" date="2016-12" db="EMBL/GenBank/DDBJ databases">
        <title>Complete plasmid sequence carrying type IV-like and type VII secretion systems from an atypical mycobacteria strain.</title>
        <authorList>
            <person name="Morgado S."/>
            <person name="Marin M."/>
            <person name="Fonseca E."/>
            <person name="Freitas F."/>
            <person name="Vicente A.C."/>
        </authorList>
    </citation>
    <scope>NUCLEOTIDE SEQUENCE</scope>
    <source>
        <strain evidence="2">CBMA 213</strain>
        <plasmid evidence="2">pCBMA213_2</plasmid>
    </source>
</reference>
<feature type="transmembrane region" description="Helical" evidence="1">
    <location>
        <begin position="20"/>
        <end position="40"/>
    </location>
</feature>
<organism evidence="2">
    <name type="scientific">Mycolicibacterium sp. CBMA 213</name>
    <dbReference type="NCBI Taxonomy" id="1968788"/>
    <lineage>
        <taxon>Bacteria</taxon>
        <taxon>Bacillati</taxon>
        <taxon>Actinomycetota</taxon>
        <taxon>Actinomycetes</taxon>
        <taxon>Mycobacteriales</taxon>
        <taxon>Mycobacteriaceae</taxon>
        <taxon>Mycolicibacterium</taxon>
    </lineage>
</organism>
<name>A0A1S6GKY4_9MYCO</name>
<sequence length="65" mass="6819">MSQRRTRDAHLLQITGLELAYIVGLLLLVAATFGSIAVAYEVTSANDSVTVTSSVTQGTPSPPTK</sequence>
<dbReference type="RefSeq" id="WP_155909827.1">
    <property type="nucleotide sequence ID" value="NZ_KY349138.1"/>
</dbReference>
<keyword evidence="2" id="KW-0614">Plasmid</keyword>
<evidence type="ECO:0000256" key="1">
    <source>
        <dbReference type="SAM" id="Phobius"/>
    </source>
</evidence>
<geneLocation type="plasmid" evidence="2">
    <name>pCBMA213_2</name>
</geneLocation>
<keyword evidence="1" id="KW-0812">Transmembrane</keyword>
<protein>
    <submittedName>
        <fullName evidence="2">Uncharacterized protein</fullName>
    </submittedName>
</protein>
<gene>
    <name evidence="2" type="ORF">pCBMA213_2_00138</name>
</gene>
<proteinExistence type="predicted"/>
<dbReference type="AlphaFoldDB" id="A0A1S6GKY4"/>
<keyword evidence="1" id="KW-0472">Membrane</keyword>